<evidence type="ECO:0000313" key="2">
    <source>
        <dbReference type="Proteomes" id="UP001528912"/>
    </source>
</evidence>
<organism evidence="1 2">
    <name type="scientific">Luteipulveratus flavus</name>
    <dbReference type="NCBI Taxonomy" id="3031728"/>
    <lineage>
        <taxon>Bacteria</taxon>
        <taxon>Bacillati</taxon>
        <taxon>Actinomycetota</taxon>
        <taxon>Actinomycetes</taxon>
        <taxon>Micrococcales</taxon>
        <taxon>Dermacoccaceae</taxon>
        <taxon>Luteipulveratus</taxon>
    </lineage>
</organism>
<evidence type="ECO:0008006" key="3">
    <source>
        <dbReference type="Google" id="ProtNLM"/>
    </source>
</evidence>
<reference evidence="1 2" key="1">
    <citation type="submission" date="2023-03" db="EMBL/GenBank/DDBJ databases">
        <title>YIM 133296 draft genome.</title>
        <authorList>
            <person name="Xiong L."/>
        </authorList>
    </citation>
    <scope>NUCLEOTIDE SEQUENCE [LARGE SCALE GENOMIC DNA]</scope>
    <source>
        <strain evidence="1 2">YIM 133296</strain>
    </source>
</reference>
<dbReference type="EMBL" id="JAROAV010000004">
    <property type="protein sequence ID" value="MDF8262866.1"/>
    <property type="molecule type" value="Genomic_DNA"/>
</dbReference>
<comment type="caution">
    <text evidence="1">The sequence shown here is derived from an EMBL/GenBank/DDBJ whole genome shotgun (WGS) entry which is preliminary data.</text>
</comment>
<evidence type="ECO:0000313" key="1">
    <source>
        <dbReference type="EMBL" id="MDF8262866.1"/>
    </source>
</evidence>
<sequence>MISAERFAQVAGSYWKLQFPRLESFVRIANMSAEQCADPVKLNSEHERHAVLSEAAFVLWKSKHSAQSLDPLQAFAMASSRLSVIWDQADFSNTLLPAEEVELLALAANLDSFEITEGFDSIEIEPRLPGCGVVAGGTPDFRFSRPTSSEVSKRGLGEVKTVDRTFRSVDYRQLISYVVLSYSSTHEILDELQLINPLRGTTVSFDVDDFFWLTRSQAADEACAEIAYEWADPGVSP</sequence>
<keyword evidence="2" id="KW-1185">Reference proteome</keyword>
<accession>A0ABT6C2J7</accession>
<protein>
    <recommendedName>
        <fullName evidence="3">PD-(D/E)XK endonuclease-like domain-containing protein</fullName>
    </recommendedName>
</protein>
<dbReference type="RefSeq" id="WP_277190650.1">
    <property type="nucleotide sequence ID" value="NZ_JAROAV010000004.1"/>
</dbReference>
<name>A0ABT6C2J7_9MICO</name>
<dbReference type="Proteomes" id="UP001528912">
    <property type="component" value="Unassembled WGS sequence"/>
</dbReference>
<proteinExistence type="predicted"/>
<gene>
    <name evidence="1" type="ORF">P4R38_01240</name>
</gene>